<comment type="caution">
    <text evidence="2">The sequence shown here is derived from an EMBL/GenBank/DDBJ whole genome shotgun (WGS) entry which is preliminary data.</text>
</comment>
<feature type="coiled-coil region" evidence="1">
    <location>
        <begin position="341"/>
        <end position="368"/>
    </location>
</feature>
<gene>
    <name evidence="2" type="ORF">GMARGA_LOCUS19147</name>
</gene>
<feature type="coiled-coil region" evidence="1">
    <location>
        <begin position="21"/>
        <end position="48"/>
    </location>
</feature>
<sequence length="660" mass="76292">MQMSQNNPYSTFPSSQNDNFKNKFKATLRNFEQYISKAKNQVTNTKRETNSNKYSNFTIWLDSFENFLLELGRQIANLSEIINFHYTDDYNKLSGWINDFVTILEKGIPQNITNKLENNFQQNEINDLNQSILIANKAMNDLKKTIENNNIESYISQSLDEILKNLENSLSNAENGTNCYINKNLEEINLPDIINELDKLSTDFDQQFSNLKIVKHIQSDGLSTDIEEIYSKTIQQINKLQNDLKNLVNNLNCESNESQNNDDVKNVAYNSYIKYMKRFKEQISTAKQDLLGLVNVPANENLGTDNNYQNENNCMNTSGKSMSDVPTRQNTYPFVQENHGQPTLNQQIEELQNANKTLKEEITSLRAETVKYQSALGNATNFRISDNDPNNVSQLAKDIEELKHLLENFCSFKKSDINYTDFEELLSKYGCSSVGKNLNKNKTLVKGILQRHVIELVIENTNKYLQIEGETEQFLETNQGEKGLSLEIILASVTTKLLNYIESFSIHRIGTDEVTKSAPVKLRQLVYAVLRNRGFSKTLNEGEHPFIIKLRNLIVENLNKYRTIKNPLKIDEITELIHHIISIFCFRRKIQEPIVEYKWFENATKVELEFMECPVDEDERDKIMVDICYFPLIGTNLEHDEKYQVITKASIVQTYVNSNN</sequence>
<organism evidence="2 3">
    <name type="scientific">Gigaspora margarita</name>
    <dbReference type="NCBI Taxonomy" id="4874"/>
    <lineage>
        <taxon>Eukaryota</taxon>
        <taxon>Fungi</taxon>
        <taxon>Fungi incertae sedis</taxon>
        <taxon>Mucoromycota</taxon>
        <taxon>Glomeromycotina</taxon>
        <taxon>Glomeromycetes</taxon>
        <taxon>Diversisporales</taxon>
        <taxon>Gigasporaceae</taxon>
        <taxon>Gigaspora</taxon>
    </lineage>
</organism>
<feature type="coiled-coil region" evidence="1">
    <location>
        <begin position="125"/>
        <end position="176"/>
    </location>
</feature>
<dbReference type="EMBL" id="CAJVQB010015786">
    <property type="protein sequence ID" value="CAG8776592.1"/>
    <property type="molecule type" value="Genomic_DNA"/>
</dbReference>
<proteinExistence type="predicted"/>
<protein>
    <submittedName>
        <fullName evidence="2">41348_t:CDS:1</fullName>
    </submittedName>
</protein>
<evidence type="ECO:0000313" key="3">
    <source>
        <dbReference type="Proteomes" id="UP000789901"/>
    </source>
</evidence>
<accession>A0ABN7VIF2</accession>
<evidence type="ECO:0000313" key="2">
    <source>
        <dbReference type="EMBL" id="CAG8776592.1"/>
    </source>
</evidence>
<evidence type="ECO:0000256" key="1">
    <source>
        <dbReference type="SAM" id="Coils"/>
    </source>
</evidence>
<name>A0ABN7VIF2_GIGMA</name>
<reference evidence="2 3" key="1">
    <citation type="submission" date="2021-06" db="EMBL/GenBank/DDBJ databases">
        <authorList>
            <person name="Kallberg Y."/>
            <person name="Tangrot J."/>
            <person name="Rosling A."/>
        </authorList>
    </citation>
    <scope>NUCLEOTIDE SEQUENCE [LARGE SCALE GENOMIC DNA]</scope>
    <source>
        <strain evidence="2 3">120-4 pot B 10/14</strain>
    </source>
</reference>
<keyword evidence="3" id="KW-1185">Reference proteome</keyword>
<dbReference type="Proteomes" id="UP000789901">
    <property type="component" value="Unassembled WGS sequence"/>
</dbReference>
<keyword evidence="1" id="KW-0175">Coiled coil</keyword>
<feature type="coiled-coil region" evidence="1">
    <location>
        <begin position="230"/>
        <end position="261"/>
    </location>
</feature>